<sequence>MLSKREISNLKKYSFPNSGRLVAIYETVEGKFNICPISSPRQHRGGKMISCERLVAQFDTREEAEDALINICGYSKGMTKQLSH</sequence>
<organism evidence="1 2">
    <name type="scientific">Bacillus phage SIOphi</name>
    <dbReference type="NCBI Taxonomy" id="1285382"/>
    <lineage>
        <taxon>Viruses</taxon>
        <taxon>Duplodnaviria</taxon>
        <taxon>Heunggongvirae</taxon>
        <taxon>Uroviricota</taxon>
        <taxon>Caudoviricetes</taxon>
        <taxon>Herelleviridae</taxon>
        <taxon>Bastillevirinae</taxon>
        <taxon>Siophivirus</taxon>
        <taxon>Siophivirus SIOphi</taxon>
    </lineage>
</organism>
<name>R4JMN7_9CAUD</name>
<reference evidence="1 2" key="1">
    <citation type="submission" date="2013-02" db="EMBL/GenBank/DDBJ databases">
        <authorList>
            <person name="Lukaszewicz M."/>
            <person name="Biegalska A."/>
            <person name="Krasowska A."/>
        </authorList>
    </citation>
    <scope>NUCLEOTIDE SEQUENCE [LARGE SCALE GENOMIC DNA]</scope>
</reference>
<dbReference type="EMBL" id="KC699836">
    <property type="protein sequence ID" value="AGK86895.1"/>
    <property type="molecule type" value="Genomic_DNA"/>
</dbReference>
<accession>R4JMN7</accession>
<protein>
    <submittedName>
        <fullName evidence="1">Uncharacterized protein</fullName>
    </submittedName>
</protein>
<proteinExistence type="predicted"/>
<dbReference type="Proteomes" id="UP000258501">
    <property type="component" value="Segment"/>
</dbReference>
<keyword evidence="2" id="KW-1185">Reference proteome</keyword>
<evidence type="ECO:0000313" key="2">
    <source>
        <dbReference type="Proteomes" id="UP000258501"/>
    </source>
</evidence>
<gene>
    <name evidence="1" type="ORF">SIOphi_00435</name>
</gene>
<evidence type="ECO:0000313" key="1">
    <source>
        <dbReference type="EMBL" id="AGK86895.1"/>
    </source>
</evidence>